<organism evidence="2 3">
    <name type="scientific">Acetobacterium paludosum</name>
    <dbReference type="NCBI Taxonomy" id="52693"/>
    <lineage>
        <taxon>Bacteria</taxon>
        <taxon>Bacillati</taxon>
        <taxon>Bacillota</taxon>
        <taxon>Clostridia</taxon>
        <taxon>Eubacteriales</taxon>
        <taxon>Eubacteriaceae</taxon>
        <taxon>Acetobacterium</taxon>
    </lineage>
</organism>
<evidence type="ECO:0000259" key="1">
    <source>
        <dbReference type="Pfam" id="PF08984"/>
    </source>
</evidence>
<reference evidence="2" key="1">
    <citation type="submission" date="2019-10" db="EMBL/GenBank/DDBJ databases">
        <authorList>
            <person name="Ross D.E."/>
            <person name="Gulliver D."/>
        </authorList>
    </citation>
    <scope>NUCLEOTIDE SEQUENCE</scope>
    <source>
        <strain evidence="2">DER-2019</strain>
    </source>
</reference>
<accession>A0A923HWL9</accession>
<dbReference type="NCBIfam" id="TIGR03980">
    <property type="entry name" value="prismane_assoc"/>
    <property type="match status" value="1"/>
</dbReference>
<evidence type="ECO:0000313" key="3">
    <source>
        <dbReference type="Proteomes" id="UP000616595"/>
    </source>
</evidence>
<dbReference type="EMBL" id="WJBD01000010">
    <property type="protein sequence ID" value="MBC3888550.1"/>
    <property type="molecule type" value="Genomic_DNA"/>
</dbReference>
<dbReference type="InterPro" id="IPR015077">
    <property type="entry name" value="DUF1858"/>
</dbReference>
<name>A0A923HWL9_9FIRM</name>
<evidence type="ECO:0000313" key="2">
    <source>
        <dbReference type="EMBL" id="MBC3888550.1"/>
    </source>
</evidence>
<dbReference type="SUPFAM" id="SSF140683">
    <property type="entry name" value="SP0561-like"/>
    <property type="match status" value="1"/>
</dbReference>
<dbReference type="Pfam" id="PF08984">
    <property type="entry name" value="DUF1858"/>
    <property type="match status" value="1"/>
</dbReference>
<dbReference type="RefSeq" id="WP_148568039.1">
    <property type="nucleotide sequence ID" value="NZ_RXYA01000014.1"/>
</dbReference>
<dbReference type="OrthoDB" id="15017at2"/>
<dbReference type="Gene3D" id="1.10.3910.10">
    <property type="entry name" value="SP0561-like"/>
    <property type="match status" value="1"/>
</dbReference>
<dbReference type="AlphaFoldDB" id="A0A923HWL9"/>
<dbReference type="PANTHER" id="PTHR39341">
    <property type="entry name" value="BSL7085 PROTEIN"/>
    <property type="match status" value="1"/>
</dbReference>
<proteinExistence type="predicted"/>
<gene>
    <name evidence="2" type="ORF">GH810_09545</name>
</gene>
<sequence length="69" mass="7242">MQNVDKSMLIGELLKVNDGLAPILLESGMHCLGCPSSQAESLEEACAVHGISVESLVTQLNEFLASAKA</sequence>
<keyword evidence="3" id="KW-1185">Reference proteome</keyword>
<feature type="domain" description="DUF1858" evidence="1">
    <location>
        <begin position="5"/>
        <end position="57"/>
    </location>
</feature>
<dbReference type="PANTHER" id="PTHR39341:SF1">
    <property type="entry name" value="DUF1858 DOMAIN-CONTAINING PROTEIN"/>
    <property type="match status" value="1"/>
</dbReference>
<comment type="caution">
    <text evidence="2">The sequence shown here is derived from an EMBL/GenBank/DDBJ whole genome shotgun (WGS) entry which is preliminary data.</text>
</comment>
<protein>
    <submittedName>
        <fullName evidence="2">DUF1858 domain-containing protein</fullName>
    </submittedName>
</protein>
<dbReference type="InterPro" id="IPR023883">
    <property type="entry name" value="CHP03980_redox-disulphide"/>
</dbReference>
<dbReference type="Proteomes" id="UP000616595">
    <property type="component" value="Unassembled WGS sequence"/>
</dbReference>
<reference evidence="2" key="2">
    <citation type="submission" date="2020-10" db="EMBL/GenBank/DDBJ databases">
        <title>Comparative genomics of the Acetobacterium genus.</title>
        <authorList>
            <person name="Marshall C."/>
            <person name="May H."/>
            <person name="Norman S."/>
        </authorList>
    </citation>
    <scope>NUCLEOTIDE SEQUENCE</scope>
    <source>
        <strain evidence="2">DER-2019</strain>
    </source>
</reference>
<dbReference type="InterPro" id="IPR038062">
    <property type="entry name" value="ScdA-like_N_sf"/>
</dbReference>